<dbReference type="Proteomes" id="UP001189624">
    <property type="component" value="Chromosome 11"/>
</dbReference>
<comment type="similarity">
    <text evidence="1">Belongs to the UDP-glycosyltransferase family.</text>
</comment>
<dbReference type="PANTHER" id="PTHR48049:SF1">
    <property type="entry name" value="UDP-GLYCOSYLTRANSFERASE SUPERFAMILY PROTEIN"/>
    <property type="match status" value="1"/>
</dbReference>
<sequence length="297" mass="33014">MDAASLHITMYPWFAMGHLTPFLHLANKLAKRGHKISFFIPRRTQAKLENLNLHPSLITFVPVIVPHVDGLPYDAETTSDVPSSLFPLIASAMDLTEKDIELLMFPDCSIKLHEHEVRFLGAGRKLESSSPESSNSTLEEKWGEWLGRFKAGSVIYCAFGSENSLQQNQLQELLSGLELTGMPFLAALKPPTEFESIEDALPKGFKERVQERGVLYGGWVQQQLILEHPSIGCFITHCGAASLTEALVNQCQLVLLPCLGSDFINARTMGGKLRVRVEVEKGEEDGLFTHRKVCAKL</sequence>
<keyword evidence="5" id="KW-1185">Reference proteome</keyword>
<evidence type="ECO:0000256" key="1">
    <source>
        <dbReference type="ARBA" id="ARBA00009995"/>
    </source>
</evidence>
<dbReference type="FunFam" id="3.40.50.2000:FF:000037">
    <property type="entry name" value="Glycosyltransferase"/>
    <property type="match status" value="1"/>
</dbReference>
<proteinExistence type="inferred from homology"/>
<dbReference type="Gramene" id="rna-AYBTSS11_LOCUS30958">
    <property type="protein sequence ID" value="CAJ1978757.1"/>
    <property type="gene ID" value="gene-AYBTSS11_LOCUS30958"/>
</dbReference>
<dbReference type="Pfam" id="PF00201">
    <property type="entry name" value="UDPGT"/>
    <property type="match status" value="1"/>
</dbReference>
<dbReference type="SUPFAM" id="SSF53756">
    <property type="entry name" value="UDP-Glycosyltransferase/glycogen phosphorylase"/>
    <property type="match status" value="1"/>
</dbReference>
<dbReference type="PANTHER" id="PTHR48049">
    <property type="entry name" value="GLYCOSYLTRANSFERASE"/>
    <property type="match status" value="1"/>
</dbReference>
<reference evidence="4" key="1">
    <citation type="submission" date="2023-10" db="EMBL/GenBank/DDBJ databases">
        <authorList>
            <person name="Domelevo Entfellner J.-B."/>
        </authorList>
    </citation>
    <scope>NUCLEOTIDE SEQUENCE</scope>
</reference>
<dbReference type="GO" id="GO:0035251">
    <property type="term" value="F:UDP-glucosyltransferase activity"/>
    <property type="evidence" value="ECO:0007669"/>
    <property type="project" value="InterPro"/>
</dbReference>
<evidence type="ECO:0000256" key="3">
    <source>
        <dbReference type="ARBA" id="ARBA00022679"/>
    </source>
</evidence>
<dbReference type="Gene3D" id="3.40.50.2000">
    <property type="entry name" value="Glycogen Phosphorylase B"/>
    <property type="match status" value="2"/>
</dbReference>
<gene>
    <name evidence="4" type="ORF">AYBTSS11_LOCUS30958</name>
</gene>
<evidence type="ECO:0000313" key="4">
    <source>
        <dbReference type="EMBL" id="CAJ1978757.1"/>
    </source>
</evidence>
<evidence type="ECO:0000313" key="5">
    <source>
        <dbReference type="Proteomes" id="UP001189624"/>
    </source>
</evidence>
<dbReference type="AlphaFoldDB" id="A0AA86W5A9"/>
<evidence type="ECO:0000256" key="2">
    <source>
        <dbReference type="ARBA" id="ARBA00022676"/>
    </source>
</evidence>
<protein>
    <submittedName>
        <fullName evidence="4">Uncharacterized protein</fullName>
    </submittedName>
</protein>
<dbReference type="InterPro" id="IPR050481">
    <property type="entry name" value="UDP-glycosyltransf_plant"/>
</dbReference>
<keyword evidence="2" id="KW-0328">Glycosyltransferase</keyword>
<accession>A0AA86W5A9</accession>
<dbReference type="EMBL" id="OY731408">
    <property type="protein sequence ID" value="CAJ1978757.1"/>
    <property type="molecule type" value="Genomic_DNA"/>
</dbReference>
<name>A0AA86W5A9_9FABA</name>
<organism evidence="4 5">
    <name type="scientific">Sphenostylis stenocarpa</name>
    <dbReference type="NCBI Taxonomy" id="92480"/>
    <lineage>
        <taxon>Eukaryota</taxon>
        <taxon>Viridiplantae</taxon>
        <taxon>Streptophyta</taxon>
        <taxon>Embryophyta</taxon>
        <taxon>Tracheophyta</taxon>
        <taxon>Spermatophyta</taxon>
        <taxon>Magnoliopsida</taxon>
        <taxon>eudicotyledons</taxon>
        <taxon>Gunneridae</taxon>
        <taxon>Pentapetalae</taxon>
        <taxon>rosids</taxon>
        <taxon>fabids</taxon>
        <taxon>Fabales</taxon>
        <taxon>Fabaceae</taxon>
        <taxon>Papilionoideae</taxon>
        <taxon>50 kb inversion clade</taxon>
        <taxon>NPAAA clade</taxon>
        <taxon>indigoferoid/millettioid clade</taxon>
        <taxon>Phaseoleae</taxon>
        <taxon>Sphenostylis</taxon>
    </lineage>
</organism>
<keyword evidence="3" id="KW-0808">Transferase</keyword>
<dbReference type="InterPro" id="IPR002213">
    <property type="entry name" value="UDP_glucos_trans"/>
</dbReference>